<accession>A0AAI8B4G6</accession>
<dbReference type="EMBL" id="CP008726">
    <property type="protein sequence ID" value="AIO65406.1"/>
    <property type="molecule type" value="Genomic_DNA"/>
</dbReference>
<name>A0AAI8B4G6_9BURK</name>
<protein>
    <recommendedName>
        <fullName evidence="3">HEPN domain-containing protein</fullName>
    </recommendedName>
</protein>
<dbReference type="Gene3D" id="1.20.120.330">
    <property type="entry name" value="Nucleotidyltransferases domain 2"/>
    <property type="match status" value="1"/>
</dbReference>
<evidence type="ECO:0000313" key="1">
    <source>
        <dbReference type="EMBL" id="AIO65406.1"/>
    </source>
</evidence>
<gene>
    <name evidence="1" type="ORF">DM82_1178</name>
</gene>
<reference evidence="1 2" key="1">
    <citation type="submission" date="2014-06" db="EMBL/GenBank/DDBJ databases">
        <authorList>
            <person name="Bishop-Lilly K.A."/>
            <person name="Broomall S.M."/>
            <person name="Chain P.S."/>
            <person name="Chertkov O."/>
            <person name="Coyne S.R."/>
            <person name="Daligault H.E."/>
            <person name="Davenport K.W."/>
            <person name="Erkkila T."/>
            <person name="Frey K.G."/>
            <person name="Gibbons H.S."/>
            <person name="Gu W."/>
            <person name="Jaissle J."/>
            <person name="Johnson S.L."/>
            <person name="Koroleva G.I."/>
            <person name="Ladner J.T."/>
            <person name="Lo C.-C."/>
            <person name="Minogue T.D."/>
            <person name="Munk C."/>
            <person name="Palacios G.F."/>
            <person name="Redden C.L."/>
            <person name="Rosenzweig C.N."/>
            <person name="Scholz M.B."/>
            <person name="Teshima H."/>
            <person name="Xu Y."/>
        </authorList>
    </citation>
    <scope>NUCLEOTIDE SEQUENCE [LARGE SCALE GENOMIC DNA]</scope>
    <source>
        <strain evidence="1 2">EO147</strain>
    </source>
</reference>
<evidence type="ECO:0008006" key="3">
    <source>
        <dbReference type="Google" id="ProtNLM"/>
    </source>
</evidence>
<dbReference type="AlphaFoldDB" id="A0AAI8B4G6"/>
<keyword evidence="2" id="KW-1185">Reference proteome</keyword>
<dbReference type="RefSeq" id="WP_010111186.1">
    <property type="nucleotide sequence ID" value="NZ_CP008726.1"/>
</dbReference>
<proteinExistence type="predicted"/>
<dbReference type="KEGG" id="bok:DM82_1178"/>
<sequence length="136" mass="15108">MSPLDFIEVARLLAASQNSEAAMRSAVSRAYYGALHNCNECVPKDFAPKAEEFVDASSHRAIIDAMERWGRQLVPRRTEAQQAARLISKLKRLRVQADYKVTTEWDVDASACIATAEKIVQLTTDASGKYCSRENG</sequence>
<organism evidence="1 2">
    <name type="scientific">Burkholderia oklahomensis</name>
    <dbReference type="NCBI Taxonomy" id="342113"/>
    <lineage>
        <taxon>Bacteria</taxon>
        <taxon>Pseudomonadati</taxon>
        <taxon>Pseudomonadota</taxon>
        <taxon>Betaproteobacteria</taxon>
        <taxon>Burkholderiales</taxon>
        <taxon>Burkholderiaceae</taxon>
        <taxon>Burkholderia</taxon>
        <taxon>pseudomallei group</taxon>
    </lineage>
</organism>
<evidence type="ECO:0000313" key="2">
    <source>
        <dbReference type="Proteomes" id="UP000029424"/>
    </source>
</evidence>
<dbReference type="Proteomes" id="UP000029424">
    <property type="component" value="Chromosome 1"/>
</dbReference>